<dbReference type="AlphaFoldDB" id="A0A1H4C3F5"/>
<protein>
    <recommendedName>
        <fullName evidence="3">YcjX family protein</fullName>
    </recommendedName>
</protein>
<dbReference type="PIRSF" id="PIRSF019381">
    <property type="entry name" value="YcjX"/>
    <property type="match status" value="1"/>
</dbReference>
<sequence>MSIPNKLGGLIRQSGLTDWPEQLKMSVERGMEQRVRLAVTGLSRSGKTVFISALARHLLQSEQGRSLPFFAAASEGRIVATRDLSTESPSPFPLQQCLAGLQASPPHWPNSTEALSEIRLALRYRRKPGLGRALGEHSTLYLDLIDYPGEWLLDLPMLTLSFEQWCKQQQALFASTPRTEVAADWIAQQSGIDWLAPAPEGLRQQLTERYRSLLQQLREPPYNLSLLQPGRLLMPAELAGSPLLDLFPIIQNWPEAPENADTNSLFTQLQQAYNDYCEQVVRPFYRNHFRHFDRQIVLVDCLKTLNSGESCFNDMQLALTTLLHSFQYGRNSLFRRLFRPRINRVLFAATKADHVTANQHHNLDQFLRLMIEAAQREIRFEQVETRCLALSSLRATEAAQARLDGQHLSCLRGHRKDTGEEIALFPGEVPTELPRAEDWNSDRFRFVDFAPRPLPAGPLRPEHHIRLDQAIEYLLGDLF</sequence>
<proteinExistence type="predicted"/>
<evidence type="ECO:0000313" key="1">
    <source>
        <dbReference type="EMBL" id="SEA54870.1"/>
    </source>
</evidence>
<evidence type="ECO:0008006" key="3">
    <source>
        <dbReference type="Google" id="ProtNLM"/>
    </source>
</evidence>
<keyword evidence="2" id="KW-1185">Reference proteome</keyword>
<dbReference type="STRING" id="1122198.SAMN02745729_104167"/>
<accession>A0A1H4C3F5</accession>
<gene>
    <name evidence="1" type="ORF">SAMN02745729_104167</name>
</gene>
<organism evidence="1 2">
    <name type="scientific">Marinobacterium iners DSM 11526</name>
    <dbReference type="NCBI Taxonomy" id="1122198"/>
    <lineage>
        <taxon>Bacteria</taxon>
        <taxon>Pseudomonadati</taxon>
        <taxon>Pseudomonadota</taxon>
        <taxon>Gammaproteobacteria</taxon>
        <taxon>Oceanospirillales</taxon>
        <taxon>Oceanospirillaceae</taxon>
        <taxon>Marinobacterium</taxon>
    </lineage>
</organism>
<dbReference type="OrthoDB" id="9777645at2"/>
<reference evidence="2" key="1">
    <citation type="submission" date="2016-10" db="EMBL/GenBank/DDBJ databases">
        <authorList>
            <person name="Varghese N."/>
            <person name="Submissions S."/>
        </authorList>
    </citation>
    <scope>NUCLEOTIDE SEQUENCE [LARGE SCALE GENOMIC DNA]</scope>
    <source>
        <strain evidence="2">DSM 11526</strain>
    </source>
</reference>
<dbReference type="RefSeq" id="WP_091824968.1">
    <property type="nucleotide sequence ID" value="NZ_FNRJ01000004.1"/>
</dbReference>
<dbReference type="EMBL" id="FNRJ01000004">
    <property type="protein sequence ID" value="SEA54870.1"/>
    <property type="molecule type" value="Genomic_DNA"/>
</dbReference>
<evidence type="ECO:0000313" key="2">
    <source>
        <dbReference type="Proteomes" id="UP000242469"/>
    </source>
</evidence>
<dbReference type="Proteomes" id="UP000242469">
    <property type="component" value="Unassembled WGS sequence"/>
</dbReference>
<dbReference type="PANTHER" id="PTHR38605">
    <property type="entry name" value="ATPASE-RELATED"/>
    <property type="match status" value="1"/>
</dbReference>
<dbReference type="PANTHER" id="PTHR38605:SF1">
    <property type="entry name" value="ATPASE"/>
    <property type="match status" value="1"/>
</dbReference>
<dbReference type="InterPro" id="IPR007413">
    <property type="entry name" value="YcjX-like"/>
</dbReference>
<dbReference type="Pfam" id="PF04317">
    <property type="entry name" value="DUF463"/>
    <property type="match status" value="1"/>
</dbReference>
<name>A0A1H4C3F5_9GAMM</name>